<sequence>MTNHKDYGVTKMDYVALKAAAAIRRPVLRVYIQERKSENKFRLSERCDSFQKNRPRHVMSSTLEIL</sequence>
<accession>A0ABR4BSI0</accession>
<comment type="caution">
    <text evidence="1">The sequence shown here is derived from an EMBL/GenBank/DDBJ whole genome shotgun (WGS) entry which is preliminary data.</text>
</comment>
<dbReference type="Proteomes" id="UP001595075">
    <property type="component" value="Unassembled WGS sequence"/>
</dbReference>
<organism evidence="1 2">
    <name type="scientific">Oculimacula yallundae</name>
    <dbReference type="NCBI Taxonomy" id="86028"/>
    <lineage>
        <taxon>Eukaryota</taxon>
        <taxon>Fungi</taxon>
        <taxon>Dikarya</taxon>
        <taxon>Ascomycota</taxon>
        <taxon>Pezizomycotina</taxon>
        <taxon>Leotiomycetes</taxon>
        <taxon>Helotiales</taxon>
        <taxon>Ploettnerulaceae</taxon>
        <taxon>Oculimacula</taxon>
    </lineage>
</organism>
<proteinExistence type="predicted"/>
<evidence type="ECO:0000313" key="2">
    <source>
        <dbReference type="Proteomes" id="UP001595075"/>
    </source>
</evidence>
<dbReference type="EMBL" id="JAZHXI010000021">
    <property type="protein sequence ID" value="KAL2060594.1"/>
    <property type="molecule type" value="Genomic_DNA"/>
</dbReference>
<name>A0ABR4BSI0_9HELO</name>
<protein>
    <submittedName>
        <fullName evidence="1">Uncharacterized protein</fullName>
    </submittedName>
</protein>
<gene>
    <name evidence="1" type="ORF">VTL71DRAFT_9235</name>
</gene>
<keyword evidence="2" id="KW-1185">Reference proteome</keyword>
<evidence type="ECO:0000313" key="1">
    <source>
        <dbReference type="EMBL" id="KAL2060594.1"/>
    </source>
</evidence>
<reference evidence="1 2" key="1">
    <citation type="journal article" date="2024" name="Commun. Biol.">
        <title>Comparative genomic analysis of thermophilic fungi reveals convergent evolutionary adaptations and gene losses.</title>
        <authorList>
            <person name="Steindorff A.S."/>
            <person name="Aguilar-Pontes M.V."/>
            <person name="Robinson A.J."/>
            <person name="Andreopoulos B."/>
            <person name="LaButti K."/>
            <person name="Kuo A."/>
            <person name="Mondo S."/>
            <person name="Riley R."/>
            <person name="Otillar R."/>
            <person name="Haridas S."/>
            <person name="Lipzen A."/>
            <person name="Grimwood J."/>
            <person name="Schmutz J."/>
            <person name="Clum A."/>
            <person name="Reid I.D."/>
            <person name="Moisan M.C."/>
            <person name="Butler G."/>
            <person name="Nguyen T.T.M."/>
            <person name="Dewar K."/>
            <person name="Conant G."/>
            <person name="Drula E."/>
            <person name="Henrissat B."/>
            <person name="Hansel C."/>
            <person name="Singer S."/>
            <person name="Hutchinson M.I."/>
            <person name="de Vries R.P."/>
            <person name="Natvig D.O."/>
            <person name="Powell A.J."/>
            <person name="Tsang A."/>
            <person name="Grigoriev I.V."/>
        </authorList>
    </citation>
    <scope>NUCLEOTIDE SEQUENCE [LARGE SCALE GENOMIC DNA]</scope>
    <source>
        <strain evidence="1 2">CBS 494.80</strain>
    </source>
</reference>